<dbReference type="SUPFAM" id="SSF46894">
    <property type="entry name" value="C-terminal effector domain of the bipartite response regulators"/>
    <property type="match status" value="1"/>
</dbReference>
<dbReference type="SUPFAM" id="SSF52172">
    <property type="entry name" value="CheY-like"/>
    <property type="match status" value="1"/>
</dbReference>
<dbReference type="PANTHER" id="PTHR43214">
    <property type="entry name" value="TWO-COMPONENT RESPONSE REGULATOR"/>
    <property type="match status" value="1"/>
</dbReference>
<evidence type="ECO:0000259" key="6">
    <source>
        <dbReference type="PROSITE" id="PS50043"/>
    </source>
</evidence>
<keyword evidence="4" id="KW-0804">Transcription</keyword>
<dbReference type="CDD" id="cd06170">
    <property type="entry name" value="LuxR_C_like"/>
    <property type="match status" value="1"/>
</dbReference>
<dbReference type="PROSITE" id="PS50043">
    <property type="entry name" value="HTH_LUXR_2"/>
    <property type="match status" value="1"/>
</dbReference>
<accession>D1BRZ9</accession>
<dbReference type="PROSITE" id="PS50110">
    <property type="entry name" value="RESPONSE_REGULATORY"/>
    <property type="match status" value="1"/>
</dbReference>
<organism evidence="8 9">
    <name type="scientific">Xylanimonas cellulosilytica (strain DSM 15894 / JCM 12276 / CECT 5975 / KCTC 9989 / LMG 20990 / NBRC 107835 / XIL07)</name>
    <dbReference type="NCBI Taxonomy" id="446471"/>
    <lineage>
        <taxon>Bacteria</taxon>
        <taxon>Bacillati</taxon>
        <taxon>Actinomycetota</taxon>
        <taxon>Actinomycetes</taxon>
        <taxon>Micrococcales</taxon>
        <taxon>Promicromonosporaceae</taxon>
        <taxon>Xylanimonas</taxon>
    </lineage>
</organism>
<dbReference type="AlphaFoldDB" id="D1BRZ9"/>
<reference evidence="9" key="1">
    <citation type="submission" date="2009-11" db="EMBL/GenBank/DDBJ databases">
        <title>The complete chromosome of Xylanimonas cellulosilytica DSM 15894.</title>
        <authorList>
            <consortium name="US DOE Joint Genome Institute (JGI-PGF)"/>
            <person name="Lucas S."/>
            <person name="Copeland A."/>
            <person name="Lapidus A."/>
            <person name="Glavina del Rio T."/>
            <person name="Dalin E."/>
            <person name="Tice H."/>
            <person name="Bruce D."/>
            <person name="Goodwin L."/>
            <person name="Pitluck S."/>
            <person name="Kyrpides N."/>
            <person name="Mavromatis K."/>
            <person name="Ivanova N."/>
            <person name="Mikhailova N."/>
            <person name="Foster B."/>
            <person name="Clum A."/>
            <person name="Brettin T."/>
            <person name="Detter J.C."/>
            <person name="Han C."/>
            <person name="Larimer F."/>
            <person name="Land M."/>
            <person name="Hauser L."/>
            <person name="Markowitz V."/>
            <person name="Cheng J.F."/>
            <person name="Hugenholtz P."/>
            <person name="Woyke T."/>
            <person name="Wu D."/>
            <person name="Gehrich-Schroeter G."/>
            <person name="Schneider S."/>
            <person name="Pukall S.R."/>
            <person name="Klenk H.P."/>
            <person name="Eisen J.A."/>
        </authorList>
    </citation>
    <scope>NUCLEOTIDE SEQUENCE [LARGE SCALE GENOMIC DNA]</scope>
    <source>
        <strain evidence="9">DSM 15894 / CECT 5975 / LMG 20990 / XIL07</strain>
    </source>
</reference>
<dbReference type="PRINTS" id="PR00038">
    <property type="entry name" value="HTHLUXR"/>
</dbReference>
<dbReference type="InterPro" id="IPR058245">
    <property type="entry name" value="NreC/VraR/RcsB-like_REC"/>
</dbReference>
<dbReference type="CDD" id="cd17535">
    <property type="entry name" value="REC_NarL-like"/>
    <property type="match status" value="1"/>
</dbReference>
<evidence type="ECO:0000256" key="1">
    <source>
        <dbReference type="ARBA" id="ARBA00022553"/>
    </source>
</evidence>
<dbReference type="Gene3D" id="3.40.50.2300">
    <property type="match status" value="1"/>
</dbReference>
<evidence type="ECO:0000256" key="3">
    <source>
        <dbReference type="ARBA" id="ARBA00023125"/>
    </source>
</evidence>
<evidence type="ECO:0000313" key="8">
    <source>
        <dbReference type="EMBL" id="ACZ30491.1"/>
    </source>
</evidence>
<dbReference type="HOGENOM" id="CLU_000445_90_0_11"/>
<reference evidence="8 9" key="2">
    <citation type="journal article" date="2010" name="Stand. Genomic Sci.">
        <title>Complete genome sequence of Xylanimonas cellulosilytica type strain (XIL07).</title>
        <authorList>
            <person name="Foster B."/>
            <person name="Pukall R."/>
            <person name="Abt B."/>
            <person name="Nolan M."/>
            <person name="Glavina Del Rio T."/>
            <person name="Chen F."/>
            <person name="Lucas S."/>
            <person name="Tice H."/>
            <person name="Pitluck S."/>
            <person name="Cheng J.-F."/>
            <person name="Chertkov O."/>
            <person name="Brettin T."/>
            <person name="Han C."/>
            <person name="Detter J.C."/>
            <person name="Bruce D."/>
            <person name="Goodwin L."/>
            <person name="Ivanova N."/>
            <person name="Mavromatis K."/>
            <person name="Pati A."/>
            <person name="Mikhailova N."/>
            <person name="Chen A."/>
            <person name="Palaniappan K."/>
            <person name="Land M."/>
            <person name="Hauser L."/>
            <person name="Chang Y.-J."/>
            <person name="Jeffries C.D."/>
            <person name="Chain P."/>
            <person name="Rohde M."/>
            <person name="Goeker M."/>
            <person name="Bristow J."/>
            <person name="Eisen J.A."/>
            <person name="Markowitz V."/>
            <person name="Hugenholtz P."/>
            <person name="Kyrpides N.C."/>
            <person name="Klenk H.-P."/>
            <person name="Lapidus A."/>
        </authorList>
    </citation>
    <scope>NUCLEOTIDE SEQUENCE [LARGE SCALE GENOMIC DNA]</scope>
    <source>
        <strain evidence="9">DSM 15894 / CECT 5975 / LMG 20990 / XIL07</strain>
    </source>
</reference>
<dbReference type="KEGG" id="xce:Xcel_1460"/>
<gene>
    <name evidence="8" type="ordered locus">Xcel_1460</name>
</gene>
<dbReference type="STRING" id="446471.Xcel_1460"/>
<protein>
    <submittedName>
        <fullName evidence="8">Two component transcriptional regulator, LuxR family</fullName>
    </submittedName>
</protein>
<dbReference type="GO" id="GO:0000160">
    <property type="term" value="P:phosphorelay signal transduction system"/>
    <property type="evidence" value="ECO:0007669"/>
    <property type="project" value="InterPro"/>
</dbReference>
<keyword evidence="1 5" id="KW-0597">Phosphoprotein</keyword>
<dbReference type="PANTHER" id="PTHR43214:SF24">
    <property type="entry name" value="TRANSCRIPTIONAL REGULATORY PROTEIN NARL-RELATED"/>
    <property type="match status" value="1"/>
</dbReference>
<dbReference type="PROSITE" id="PS00622">
    <property type="entry name" value="HTH_LUXR_1"/>
    <property type="match status" value="1"/>
</dbReference>
<dbReference type="OrthoDB" id="9808843at2"/>
<dbReference type="Proteomes" id="UP000002255">
    <property type="component" value="Chromosome"/>
</dbReference>
<keyword evidence="3" id="KW-0238">DNA-binding</keyword>
<dbReference type="EMBL" id="CP001821">
    <property type="protein sequence ID" value="ACZ30491.1"/>
    <property type="molecule type" value="Genomic_DNA"/>
</dbReference>
<dbReference type="SMART" id="SM00421">
    <property type="entry name" value="HTH_LUXR"/>
    <property type="match status" value="1"/>
</dbReference>
<sequence length="224" mass="24181">MRVVVADDSVLVRDGLARLLEDAGVEVVGRASDPDGLVGLVRAYTPDVAVVDIRMPPTFTDEGLVAAAAIRAEFPGVGILVLSQHLAPGYALRLLEEVPERTGYLLKDRLTDFAVLVDALRRIVEGETVVDPTIVSRLLNRRRPDDPLDRLTDREREVLALVAEGLSNDAIAARLVIAPRTVETHIGNVLAKLGINEDGQQHRRVLAVLTYLRHASSGGAPPVS</sequence>
<dbReference type="Pfam" id="PF00196">
    <property type="entry name" value="GerE"/>
    <property type="match status" value="1"/>
</dbReference>
<dbReference type="InterPro" id="IPR011006">
    <property type="entry name" value="CheY-like_superfamily"/>
</dbReference>
<dbReference type="SMART" id="SM00448">
    <property type="entry name" value="REC"/>
    <property type="match status" value="1"/>
</dbReference>
<evidence type="ECO:0000256" key="2">
    <source>
        <dbReference type="ARBA" id="ARBA00023015"/>
    </source>
</evidence>
<dbReference type="InterPro" id="IPR001789">
    <property type="entry name" value="Sig_transdc_resp-reg_receiver"/>
</dbReference>
<dbReference type="GO" id="GO:0003677">
    <property type="term" value="F:DNA binding"/>
    <property type="evidence" value="ECO:0007669"/>
    <property type="project" value="UniProtKB-KW"/>
</dbReference>
<dbReference type="Pfam" id="PF00072">
    <property type="entry name" value="Response_reg"/>
    <property type="match status" value="1"/>
</dbReference>
<feature type="domain" description="Response regulatory" evidence="7">
    <location>
        <begin position="2"/>
        <end position="122"/>
    </location>
</feature>
<keyword evidence="2" id="KW-0805">Transcription regulation</keyword>
<evidence type="ECO:0000256" key="4">
    <source>
        <dbReference type="ARBA" id="ARBA00023163"/>
    </source>
</evidence>
<dbReference type="RefSeq" id="WP_012878233.1">
    <property type="nucleotide sequence ID" value="NC_013530.1"/>
</dbReference>
<feature type="domain" description="HTH luxR-type" evidence="6">
    <location>
        <begin position="144"/>
        <end position="209"/>
    </location>
</feature>
<proteinExistence type="predicted"/>
<evidence type="ECO:0000313" key="9">
    <source>
        <dbReference type="Proteomes" id="UP000002255"/>
    </source>
</evidence>
<evidence type="ECO:0000256" key="5">
    <source>
        <dbReference type="PROSITE-ProRule" id="PRU00169"/>
    </source>
</evidence>
<dbReference type="InterPro" id="IPR039420">
    <property type="entry name" value="WalR-like"/>
</dbReference>
<evidence type="ECO:0000259" key="7">
    <source>
        <dbReference type="PROSITE" id="PS50110"/>
    </source>
</evidence>
<name>D1BRZ9_XYLCX</name>
<dbReference type="eggNOG" id="COG2197">
    <property type="taxonomic scope" value="Bacteria"/>
</dbReference>
<dbReference type="GO" id="GO:0006355">
    <property type="term" value="P:regulation of DNA-templated transcription"/>
    <property type="evidence" value="ECO:0007669"/>
    <property type="project" value="InterPro"/>
</dbReference>
<dbReference type="InterPro" id="IPR000792">
    <property type="entry name" value="Tscrpt_reg_LuxR_C"/>
</dbReference>
<keyword evidence="9" id="KW-1185">Reference proteome</keyword>
<feature type="modified residue" description="4-aspartylphosphate" evidence="5">
    <location>
        <position position="52"/>
    </location>
</feature>
<dbReference type="InterPro" id="IPR016032">
    <property type="entry name" value="Sig_transdc_resp-reg_C-effctor"/>
</dbReference>